<organism evidence="12 13">
    <name type="scientific">Stentor coeruleus</name>
    <dbReference type="NCBI Taxonomy" id="5963"/>
    <lineage>
        <taxon>Eukaryota</taxon>
        <taxon>Sar</taxon>
        <taxon>Alveolata</taxon>
        <taxon>Ciliophora</taxon>
        <taxon>Postciliodesmatophora</taxon>
        <taxon>Heterotrichea</taxon>
        <taxon>Heterotrichida</taxon>
        <taxon>Stentoridae</taxon>
        <taxon>Stentor</taxon>
    </lineage>
</organism>
<comment type="caution">
    <text evidence="12">The sequence shown here is derived from an EMBL/GenBank/DDBJ whole genome shotgun (WGS) entry which is preliminary data.</text>
</comment>
<sequence length="184" mass="21278">MEKTHGSNSEILPIANSDLEKSFCRICYESGTDELLNPCKCNGSLKHIHEKCLKIWIEVKFEDITKAKCEMCNYSYMMKINQQKQFNPKKGAVENFGYCCIIPVLIFIILVMSIIVIIISVFKIDFQENLAYSIVMLCICLFPIIGSFVMLFFAIKRVLYVIETKEWCILEYREVNNSTKVIPS</sequence>
<evidence type="ECO:0000256" key="4">
    <source>
        <dbReference type="ARBA" id="ARBA00022723"/>
    </source>
</evidence>
<dbReference type="GO" id="GO:0008270">
    <property type="term" value="F:zinc ion binding"/>
    <property type="evidence" value="ECO:0007669"/>
    <property type="project" value="UniProtKB-KW"/>
</dbReference>
<keyword evidence="13" id="KW-1185">Reference proteome</keyword>
<evidence type="ECO:0000313" key="12">
    <source>
        <dbReference type="EMBL" id="OMJ65760.1"/>
    </source>
</evidence>
<dbReference type="SMART" id="SM00744">
    <property type="entry name" value="RINGv"/>
    <property type="match status" value="1"/>
</dbReference>
<dbReference type="PROSITE" id="PS51292">
    <property type="entry name" value="ZF_RING_CH"/>
    <property type="match status" value="1"/>
</dbReference>
<dbReference type="Proteomes" id="UP000187209">
    <property type="component" value="Unassembled WGS sequence"/>
</dbReference>
<evidence type="ECO:0000313" key="13">
    <source>
        <dbReference type="Proteomes" id="UP000187209"/>
    </source>
</evidence>
<accession>A0A1R2AMY5</accession>
<dbReference type="CDD" id="cd16495">
    <property type="entry name" value="RING_CH-C4HC3_MARCH"/>
    <property type="match status" value="1"/>
</dbReference>
<evidence type="ECO:0000256" key="5">
    <source>
        <dbReference type="ARBA" id="ARBA00022771"/>
    </source>
</evidence>
<dbReference type="EMBL" id="MPUH01001954">
    <property type="protein sequence ID" value="OMJ65760.1"/>
    <property type="molecule type" value="Genomic_DNA"/>
</dbReference>
<comment type="subcellular location">
    <subcellularLocation>
        <location evidence="1">Membrane</location>
        <topology evidence="1">Multi-pass membrane protein</topology>
    </subcellularLocation>
</comment>
<dbReference type="InterPro" id="IPR011016">
    <property type="entry name" value="Znf_RING-CH"/>
</dbReference>
<keyword evidence="8 10" id="KW-1133">Transmembrane helix</keyword>
<dbReference type="Pfam" id="PF12906">
    <property type="entry name" value="RINGv"/>
    <property type="match status" value="1"/>
</dbReference>
<dbReference type="GO" id="GO:0016740">
    <property type="term" value="F:transferase activity"/>
    <property type="evidence" value="ECO:0007669"/>
    <property type="project" value="UniProtKB-KW"/>
</dbReference>
<evidence type="ECO:0000256" key="6">
    <source>
        <dbReference type="ARBA" id="ARBA00022786"/>
    </source>
</evidence>
<feature type="domain" description="RING-CH-type" evidence="11">
    <location>
        <begin position="16"/>
        <end position="79"/>
    </location>
</feature>
<gene>
    <name evidence="12" type="ORF">SteCoe_37660</name>
</gene>
<dbReference type="SUPFAM" id="SSF57850">
    <property type="entry name" value="RING/U-box"/>
    <property type="match status" value="1"/>
</dbReference>
<evidence type="ECO:0000256" key="3">
    <source>
        <dbReference type="ARBA" id="ARBA00022692"/>
    </source>
</evidence>
<evidence type="ECO:0000256" key="1">
    <source>
        <dbReference type="ARBA" id="ARBA00004141"/>
    </source>
</evidence>
<evidence type="ECO:0000259" key="11">
    <source>
        <dbReference type="PROSITE" id="PS51292"/>
    </source>
</evidence>
<keyword evidence="6" id="KW-0833">Ubl conjugation pathway</keyword>
<dbReference type="PANTHER" id="PTHR46065">
    <property type="entry name" value="E3 UBIQUITIN-PROTEIN LIGASE MARCH 2/3 FAMILY MEMBER"/>
    <property type="match status" value="1"/>
</dbReference>
<keyword evidence="2" id="KW-0808">Transferase</keyword>
<protein>
    <recommendedName>
        <fullName evidence="11">RING-CH-type domain-containing protein</fullName>
    </recommendedName>
</protein>
<dbReference type="GO" id="GO:0016020">
    <property type="term" value="C:membrane"/>
    <property type="evidence" value="ECO:0007669"/>
    <property type="project" value="UniProtKB-SubCell"/>
</dbReference>
<dbReference type="PANTHER" id="PTHR46065:SF3">
    <property type="entry name" value="FI20425P1"/>
    <property type="match status" value="1"/>
</dbReference>
<keyword evidence="5" id="KW-0863">Zinc-finger</keyword>
<evidence type="ECO:0000256" key="7">
    <source>
        <dbReference type="ARBA" id="ARBA00022833"/>
    </source>
</evidence>
<dbReference type="AlphaFoldDB" id="A0A1R2AMY5"/>
<evidence type="ECO:0000256" key="2">
    <source>
        <dbReference type="ARBA" id="ARBA00022679"/>
    </source>
</evidence>
<keyword evidence="9 10" id="KW-0472">Membrane</keyword>
<keyword evidence="3 10" id="KW-0812">Transmembrane</keyword>
<dbReference type="Gene3D" id="3.30.40.10">
    <property type="entry name" value="Zinc/RING finger domain, C3HC4 (zinc finger)"/>
    <property type="match status" value="1"/>
</dbReference>
<name>A0A1R2AMY5_9CILI</name>
<keyword evidence="7" id="KW-0862">Zinc</keyword>
<keyword evidence="4" id="KW-0479">Metal-binding</keyword>
<evidence type="ECO:0000256" key="9">
    <source>
        <dbReference type="ARBA" id="ARBA00023136"/>
    </source>
</evidence>
<evidence type="ECO:0000256" key="10">
    <source>
        <dbReference type="SAM" id="Phobius"/>
    </source>
</evidence>
<proteinExistence type="predicted"/>
<dbReference type="OrthoDB" id="412381at2759"/>
<evidence type="ECO:0000256" key="8">
    <source>
        <dbReference type="ARBA" id="ARBA00022989"/>
    </source>
</evidence>
<feature type="transmembrane region" description="Helical" evidence="10">
    <location>
        <begin position="96"/>
        <end position="124"/>
    </location>
</feature>
<reference evidence="12 13" key="1">
    <citation type="submission" date="2016-11" db="EMBL/GenBank/DDBJ databases">
        <title>The macronuclear genome of Stentor coeruleus: a giant cell with tiny introns.</title>
        <authorList>
            <person name="Slabodnick M."/>
            <person name="Ruby J.G."/>
            <person name="Reiff S.B."/>
            <person name="Swart E.C."/>
            <person name="Gosai S."/>
            <person name="Prabakaran S."/>
            <person name="Witkowska E."/>
            <person name="Larue G.E."/>
            <person name="Fisher S."/>
            <person name="Freeman R.M."/>
            <person name="Gunawardena J."/>
            <person name="Chu W."/>
            <person name="Stover N.A."/>
            <person name="Gregory B.D."/>
            <person name="Nowacki M."/>
            <person name="Derisi J."/>
            <person name="Roy S.W."/>
            <person name="Marshall W.F."/>
            <person name="Sood P."/>
        </authorList>
    </citation>
    <scope>NUCLEOTIDE SEQUENCE [LARGE SCALE GENOMIC DNA]</scope>
    <source>
        <strain evidence="12">WM001</strain>
    </source>
</reference>
<feature type="transmembrane region" description="Helical" evidence="10">
    <location>
        <begin position="130"/>
        <end position="155"/>
    </location>
</feature>
<dbReference type="InterPro" id="IPR013083">
    <property type="entry name" value="Znf_RING/FYVE/PHD"/>
</dbReference>